<evidence type="ECO:0000313" key="5">
    <source>
        <dbReference type="Proteomes" id="UP000238954"/>
    </source>
</evidence>
<feature type="compositionally biased region" description="Low complexity" evidence="3">
    <location>
        <begin position="7"/>
        <end position="40"/>
    </location>
</feature>
<dbReference type="SUPFAM" id="SSF143011">
    <property type="entry name" value="RelE-like"/>
    <property type="match status" value="1"/>
</dbReference>
<dbReference type="Pfam" id="PF05016">
    <property type="entry name" value="ParE_toxin"/>
    <property type="match status" value="1"/>
</dbReference>
<sequence length="146" mass="17356">MARRSRSSTVTRPRPISSRPLLGRRSSTRSTTSNWCGSSRNVRVRRKSRFRLTTYRLTFLRDAKKEWDKLAPPTRKQLEKKLRERLNTPRIEADRLHGLPDCYKIKLRSVGYRLVYRVFDDRIVVQIVAIGKRERNQAYERAAKRL</sequence>
<dbReference type="PANTHER" id="PTHR35601:SF1">
    <property type="entry name" value="TOXIN RELE"/>
    <property type="match status" value="1"/>
</dbReference>
<feature type="region of interest" description="Disordered" evidence="3">
    <location>
        <begin position="1"/>
        <end position="40"/>
    </location>
</feature>
<protein>
    <recommendedName>
        <fullName evidence="6">Type II toxin-antitoxin system mRNA interferase toxin, RelE/StbE family</fullName>
    </recommendedName>
</protein>
<dbReference type="NCBIfam" id="TIGR02385">
    <property type="entry name" value="RelE_StbE"/>
    <property type="match status" value="1"/>
</dbReference>
<comment type="similarity">
    <text evidence="1">Belongs to the RelE toxin family.</text>
</comment>
<gene>
    <name evidence="4" type="ORF">CVO77_13720</name>
</gene>
<dbReference type="InterPro" id="IPR035093">
    <property type="entry name" value="RelE/ParE_toxin_dom_sf"/>
</dbReference>
<dbReference type="AlphaFoldDB" id="A0A2S8B1B9"/>
<evidence type="ECO:0000256" key="3">
    <source>
        <dbReference type="SAM" id="MobiDB-lite"/>
    </source>
</evidence>
<dbReference type="EMBL" id="PHFW01000003">
    <property type="protein sequence ID" value="PQM26133.1"/>
    <property type="molecule type" value="Genomic_DNA"/>
</dbReference>
<dbReference type="InterPro" id="IPR007712">
    <property type="entry name" value="RelE/ParE_toxin"/>
</dbReference>
<proteinExistence type="inferred from homology"/>
<keyword evidence="5" id="KW-1185">Reference proteome</keyword>
<comment type="caution">
    <text evidence="4">The sequence shown here is derived from an EMBL/GenBank/DDBJ whole genome shotgun (WGS) entry which is preliminary data.</text>
</comment>
<evidence type="ECO:0000256" key="1">
    <source>
        <dbReference type="ARBA" id="ARBA00006226"/>
    </source>
</evidence>
<organism evidence="4 5">
    <name type="scientific">Sphingopyxis lindanitolerans</name>
    <dbReference type="NCBI Taxonomy" id="2054227"/>
    <lineage>
        <taxon>Bacteria</taxon>
        <taxon>Pseudomonadati</taxon>
        <taxon>Pseudomonadota</taxon>
        <taxon>Alphaproteobacteria</taxon>
        <taxon>Sphingomonadales</taxon>
        <taxon>Sphingomonadaceae</taxon>
        <taxon>Sphingopyxis</taxon>
    </lineage>
</organism>
<dbReference type="PANTHER" id="PTHR35601">
    <property type="entry name" value="TOXIN RELE"/>
    <property type="match status" value="1"/>
</dbReference>
<reference evidence="5" key="1">
    <citation type="submission" date="2017-11" db="EMBL/GenBank/DDBJ databases">
        <title>The complete genome sequence of Sphingopyxis pomeranensis sp. nov. strain WS5A3p.</title>
        <authorList>
            <person name="Kaminski M.A."/>
        </authorList>
    </citation>
    <scope>NUCLEOTIDE SEQUENCE [LARGE SCALE GENOMIC DNA]</scope>
    <source>
        <strain evidence="5">WS5A3p</strain>
    </source>
</reference>
<evidence type="ECO:0000256" key="2">
    <source>
        <dbReference type="ARBA" id="ARBA00022649"/>
    </source>
</evidence>
<accession>A0A2S8B1B9</accession>
<evidence type="ECO:0008006" key="6">
    <source>
        <dbReference type="Google" id="ProtNLM"/>
    </source>
</evidence>
<dbReference type="OrthoDB" id="9801234at2"/>
<dbReference type="Proteomes" id="UP000238954">
    <property type="component" value="Chromosome"/>
</dbReference>
<evidence type="ECO:0000313" key="4">
    <source>
        <dbReference type="EMBL" id="PQM26133.1"/>
    </source>
</evidence>
<keyword evidence="2" id="KW-1277">Toxin-antitoxin system</keyword>
<dbReference type="Gene3D" id="3.30.2310.20">
    <property type="entry name" value="RelE-like"/>
    <property type="match status" value="1"/>
</dbReference>
<name>A0A2S8B1B9_9SPHN</name>